<feature type="region of interest" description="Disordered" evidence="2">
    <location>
        <begin position="58"/>
        <end position="92"/>
    </location>
</feature>
<organism evidence="3 4">
    <name type="scientific">Ladona fulva</name>
    <name type="common">Scarce chaser dragonfly</name>
    <name type="synonym">Libellula fulva</name>
    <dbReference type="NCBI Taxonomy" id="123851"/>
    <lineage>
        <taxon>Eukaryota</taxon>
        <taxon>Metazoa</taxon>
        <taxon>Ecdysozoa</taxon>
        <taxon>Arthropoda</taxon>
        <taxon>Hexapoda</taxon>
        <taxon>Insecta</taxon>
        <taxon>Pterygota</taxon>
        <taxon>Palaeoptera</taxon>
        <taxon>Odonata</taxon>
        <taxon>Epiprocta</taxon>
        <taxon>Anisoptera</taxon>
        <taxon>Libelluloidea</taxon>
        <taxon>Libellulidae</taxon>
        <taxon>Ladona</taxon>
    </lineage>
</organism>
<dbReference type="Gene3D" id="3.30.40.10">
    <property type="entry name" value="Zinc/RING finger domain, C3HC4 (zinc finger)"/>
    <property type="match status" value="1"/>
</dbReference>
<accession>A0A8K0NXZ0</accession>
<protein>
    <submittedName>
        <fullName evidence="3">Uncharacterized protein</fullName>
    </submittedName>
</protein>
<dbReference type="Proteomes" id="UP000792457">
    <property type="component" value="Unassembled WGS sequence"/>
</dbReference>
<dbReference type="SUPFAM" id="SSF57903">
    <property type="entry name" value="FYVE/PHD zinc finger"/>
    <property type="match status" value="1"/>
</dbReference>
<evidence type="ECO:0000256" key="1">
    <source>
        <dbReference type="ARBA" id="ARBA00004123"/>
    </source>
</evidence>
<comment type="subcellular location">
    <subcellularLocation>
        <location evidence="1">Nucleus</location>
    </subcellularLocation>
</comment>
<dbReference type="InterPro" id="IPR009057">
    <property type="entry name" value="Homeodomain-like_sf"/>
</dbReference>
<feature type="compositionally biased region" description="Basic and acidic residues" evidence="2">
    <location>
        <begin position="73"/>
        <end position="91"/>
    </location>
</feature>
<reference evidence="3" key="2">
    <citation type="submission" date="2017-10" db="EMBL/GenBank/DDBJ databases">
        <title>Ladona fulva Genome sequencing and assembly.</title>
        <authorList>
            <person name="Murali S."/>
            <person name="Richards S."/>
            <person name="Bandaranaike D."/>
            <person name="Bellair M."/>
            <person name="Blankenburg K."/>
            <person name="Chao H."/>
            <person name="Dinh H."/>
            <person name="Doddapaneni H."/>
            <person name="Dugan-Rocha S."/>
            <person name="Elkadiri S."/>
            <person name="Gnanaolivu R."/>
            <person name="Hernandez B."/>
            <person name="Skinner E."/>
            <person name="Javaid M."/>
            <person name="Lee S."/>
            <person name="Li M."/>
            <person name="Ming W."/>
            <person name="Munidasa M."/>
            <person name="Muniz J."/>
            <person name="Nguyen L."/>
            <person name="Hughes D."/>
            <person name="Osuji N."/>
            <person name="Pu L.-L."/>
            <person name="Puazo M."/>
            <person name="Qu C."/>
            <person name="Quiroz J."/>
            <person name="Raj R."/>
            <person name="Weissenberger G."/>
            <person name="Xin Y."/>
            <person name="Zou X."/>
            <person name="Han Y."/>
            <person name="Worley K."/>
            <person name="Muzny D."/>
            <person name="Gibbs R."/>
        </authorList>
    </citation>
    <scope>NUCLEOTIDE SEQUENCE</scope>
    <source>
        <strain evidence="3">Sampled in the wild</strain>
    </source>
</reference>
<dbReference type="InterPro" id="IPR011011">
    <property type="entry name" value="Znf_FYVE_PHD"/>
</dbReference>
<evidence type="ECO:0000256" key="2">
    <source>
        <dbReference type="SAM" id="MobiDB-lite"/>
    </source>
</evidence>
<evidence type="ECO:0000313" key="4">
    <source>
        <dbReference type="Proteomes" id="UP000792457"/>
    </source>
</evidence>
<evidence type="ECO:0000313" key="3">
    <source>
        <dbReference type="EMBL" id="KAG8223924.1"/>
    </source>
</evidence>
<name>A0A8K0NXZ0_LADFU</name>
<dbReference type="SUPFAM" id="SSF46689">
    <property type="entry name" value="Homeodomain-like"/>
    <property type="match status" value="1"/>
</dbReference>
<reference evidence="3" key="1">
    <citation type="submission" date="2013-04" db="EMBL/GenBank/DDBJ databases">
        <authorList>
            <person name="Qu J."/>
            <person name="Murali S.C."/>
            <person name="Bandaranaike D."/>
            <person name="Bellair M."/>
            <person name="Blankenburg K."/>
            <person name="Chao H."/>
            <person name="Dinh H."/>
            <person name="Doddapaneni H."/>
            <person name="Downs B."/>
            <person name="Dugan-Rocha S."/>
            <person name="Elkadiri S."/>
            <person name="Gnanaolivu R.D."/>
            <person name="Hernandez B."/>
            <person name="Javaid M."/>
            <person name="Jayaseelan J.C."/>
            <person name="Lee S."/>
            <person name="Li M."/>
            <person name="Ming W."/>
            <person name="Munidasa M."/>
            <person name="Muniz J."/>
            <person name="Nguyen L."/>
            <person name="Ongeri F."/>
            <person name="Osuji N."/>
            <person name="Pu L.-L."/>
            <person name="Puazo M."/>
            <person name="Qu C."/>
            <person name="Quiroz J."/>
            <person name="Raj R."/>
            <person name="Weissenberger G."/>
            <person name="Xin Y."/>
            <person name="Zou X."/>
            <person name="Han Y."/>
            <person name="Richards S."/>
            <person name="Worley K."/>
            <person name="Muzny D."/>
            <person name="Gibbs R."/>
        </authorList>
    </citation>
    <scope>NUCLEOTIDE SEQUENCE</scope>
    <source>
        <strain evidence="3">Sampled in the wild</strain>
    </source>
</reference>
<dbReference type="OrthoDB" id="6781030at2759"/>
<dbReference type="GO" id="GO:0005634">
    <property type="term" value="C:nucleus"/>
    <property type="evidence" value="ECO:0007669"/>
    <property type="project" value="UniProtKB-SubCell"/>
</dbReference>
<dbReference type="AlphaFoldDB" id="A0A8K0NXZ0"/>
<proteinExistence type="predicted"/>
<dbReference type="InterPro" id="IPR013083">
    <property type="entry name" value="Znf_RING/FYVE/PHD"/>
</dbReference>
<keyword evidence="4" id="KW-1185">Reference proteome</keyword>
<sequence length="205" mass="23207">MGTYGKWDEKHLQMAVTAYKNSDYGLNECGRVYGVPKATVKRHAYNHHFVPSETLEVDENVADEPTSSKGLKRTYERYSEGDTSGDDSRESKKFKKTLNELSPLPKASKLLANRGKGKAQSAVLITSSPYKLKLEQCKNQTKKVKPMKTSLFSDEQSDDQYEGDSSWFYVLCGAVKEEDMIQCMSCRSWVHTRCAKVKPCIKNIL</sequence>
<dbReference type="EMBL" id="KZ308180">
    <property type="protein sequence ID" value="KAG8223924.1"/>
    <property type="molecule type" value="Genomic_DNA"/>
</dbReference>
<gene>
    <name evidence="3" type="ORF">J437_LFUL003731</name>
</gene>
<comment type="caution">
    <text evidence="3">The sequence shown here is derived from an EMBL/GenBank/DDBJ whole genome shotgun (WGS) entry which is preliminary data.</text>
</comment>